<accession>A0ACD4NSN9</accession>
<proteinExistence type="predicted"/>
<keyword evidence="1" id="KW-0966">Cell projection</keyword>
<sequence>MTVSSLSMSNSSRTVIQRLQLELAKAEKETGTLRHADVGLTLGGQTAATVSFRSQEASFKSQITSNKAVASNLELVDDSLTSLSKNAEAMKAALGSAIAIKDTKTLGTVIDQAKSSLEQMAGALNISFGGQSLFAGANTGAGVVFDQAGGRAAAKTNFDAFVAAAKAANGGGDVTVAQMNAYLENGALPSQDVDITVGNPFRFSSQTADNANWDANWSNASDTQMTVSIGDNETVTASLSANDTAFRKLASTYSMIASFDLAGLGQEARNAVLNKAVTELQAGIDGVTRIQADVGFRLGRIEAANERLTTRMDTATKSYGSLEDVDPAEVALRVNNLLTQLQATAEVTGRIRSLNILDYL</sequence>
<evidence type="ECO:0000313" key="2">
    <source>
        <dbReference type="Proteomes" id="UP001163223"/>
    </source>
</evidence>
<reference evidence="1" key="1">
    <citation type="submission" date="2022-11" db="EMBL/GenBank/DDBJ databases">
        <title>beta-Carotene-producing bacterium, Jeongeuplla avenae sp. nov., alleviates the salt stress of Arabidopsis seedlings.</title>
        <authorList>
            <person name="Jiang L."/>
            <person name="Lee J."/>
        </authorList>
    </citation>
    <scope>NUCLEOTIDE SEQUENCE</scope>
    <source>
        <strain evidence="1">DY_R2A_6</strain>
    </source>
</reference>
<evidence type="ECO:0000313" key="1">
    <source>
        <dbReference type="EMBL" id="WAJ29980.1"/>
    </source>
</evidence>
<protein>
    <submittedName>
        <fullName evidence="1">Flagellar hook-associated family protein</fullName>
    </submittedName>
</protein>
<keyword evidence="1" id="KW-0969">Cilium</keyword>
<gene>
    <name evidence="1" type="ORF">OXU80_07150</name>
</gene>
<keyword evidence="2" id="KW-1185">Reference proteome</keyword>
<name>A0ACD4NSN9_9HYPH</name>
<keyword evidence="1" id="KW-0282">Flagellum</keyword>
<dbReference type="Proteomes" id="UP001163223">
    <property type="component" value="Chromosome"/>
</dbReference>
<organism evidence="1 2">
    <name type="scientific">Antarcticirhabdus aurantiaca</name>
    <dbReference type="NCBI Taxonomy" id="2606717"/>
    <lineage>
        <taxon>Bacteria</taxon>
        <taxon>Pseudomonadati</taxon>
        <taxon>Pseudomonadota</taxon>
        <taxon>Alphaproteobacteria</taxon>
        <taxon>Hyphomicrobiales</taxon>
        <taxon>Aurantimonadaceae</taxon>
        <taxon>Antarcticirhabdus</taxon>
    </lineage>
</organism>
<dbReference type="EMBL" id="CP113520">
    <property type="protein sequence ID" value="WAJ29980.1"/>
    <property type="molecule type" value="Genomic_DNA"/>
</dbReference>